<evidence type="ECO:0000313" key="2">
    <source>
        <dbReference type="EMBL" id="GFS16951.1"/>
    </source>
</evidence>
<comment type="caution">
    <text evidence="2">The sequence shown here is derived from an EMBL/GenBank/DDBJ whole genome shotgun (WGS) entry which is preliminary data.</text>
</comment>
<organism evidence="2 3">
    <name type="scientific">Elysia marginata</name>
    <dbReference type="NCBI Taxonomy" id="1093978"/>
    <lineage>
        <taxon>Eukaryota</taxon>
        <taxon>Metazoa</taxon>
        <taxon>Spiralia</taxon>
        <taxon>Lophotrochozoa</taxon>
        <taxon>Mollusca</taxon>
        <taxon>Gastropoda</taxon>
        <taxon>Heterobranchia</taxon>
        <taxon>Euthyneura</taxon>
        <taxon>Panpulmonata</taxon>
        <taxon>Sacoglossa</taxon>
        <taxon>Placobranchoidea</taxon>
        <taxon>Plakobranchidae</taxon>
        <taxon>Elysia</taxon>
    </lineage>
</organism>
<dbReference type="EMBL" id="BMAT01002937">
    <property type="protein sequence ID" value="GFS16951.1"/>
    <property type="molecule type" value="Genomic_DNA"/>
</dbReference>
<proteinExistence type="predicted"/>
<reference evidence="2 3" key="1">
    <citation type="journal article" date="2021" name="Elife">
        <title>Chloroplast acquisition without the gene transfer in kleptoplastic sea slugs, Plakobranchus ocellatus.</title>
        <authorList>
            <person name="Maeda T."/>
            <person name="Takahashi S."/>
            <person name="Yoshida T."/>
            <person name="Shimamura S."/>
            <person name="Takaki Y."/>
            <person name="Nagai Y."/>
            <person name="Toyoda A."/>
            <person name="Suzuki Y."/>
            <person name="Arimoto A."/>
            <person name="Ishii H."/>
            <person name="Satoh N."/>
            <person name="Nishiyama T."/>
            <person name="Hasebe M."/>
            <person name="Maruyama T."/>
            <person name="Minagawa J."/>
            <person name="Obokata J."/>
            <person name="Shigenobu S."/>
        </authorList>
    </citation>
    <scope>NUCLEOTIDE SEQUENCE [LARGE SCALE GENOMIC DNA]</scope>
</reference>
<evidence type="ECO:0000313" key="3">
    <source>
        <dbReference type="Proteomes" id="UP000762676"/>
    </source>
</evidence>
<evidence type="ECO:0000256" key="1">
    <source>
        <dbReference type="SAM" id="MobiDB-lite"/>
    </source>
</evidence>
<accession>A0AAV4J3N7</accession>
<name>A0AAV4J3N7_9GAST</name>
<sequence>MDKECKKKLWRLTQALNDDDPKRDNNIAIICNGVAKKGKRAADVLAKQYKSISTIEIDTNRAQERIPQPSWESHLDKRLTWKPHIQKINQEAIRRSQIMKKTVWHQVGSKLENTEAGLSRLHQTSHGICITCLEYSSNIQPYIPFQDTESESHDSPWSHQINANVEL</sequence>
<gene>
    <name evidence="2" type="ORF">ElyMa_001485400</name>
</gene>
<protein>
    <submittedName>
        <fullName evidence="2">Uncharacterized protein</fullName>
    </submittedName>
</protein>
<dbReference type="AlphaFoldDB" id="A0AAV4J3N7"/>
<dbReference type="Proteomes" id="UP000762676">
    <property type="component" value="Unassembled WGS sequence"/>
</dbReference>
<feature type="region of interest" description="Disordered" evidence="1">
    <location>
        <begin position="146"/>
        <end position="167"/>
    </location>
</feature>
<feature type="compositionally biased region" description="Polar residues" evidence="1">
    <location>
        <begin position="157"/>
        <end position="167"/>
    </location>
</feature>
<keyword evidence="3" id="KW-1185">Reference proteome</keyword>